<name>A0ABX4EKD0_SEGBR</name>
<evidence type="ECO:0000313" key="3">
    <source>
        <dbReference type="Proteomes" id="UP000216189"/>
    </source>
</evidence>
<sequence>MSNRIKEDHDEIATKNLILVDMPVNKSWGVLQGLEDVTNEDWIVVYKEGRLSVPRWKRILNFIIFPLSIIFVNAKNVIAWQQFYGFLYLTYCKLFNVRKNTKVIILTFIYKQRIGLRGYIYKRFVQSVLNNQRLKRIVIYSKNEVEFYSDCFPQAKTKFVYLPLGIEKFSKSIKDRPIDESDYIFTAGVSNRDYDFLISLIKNTNYKLKIACDGLSDPHHENVEVLHGVHGKEMYNYLYHSKVVVIPLKDLEISSGQLMLLQAMQFGKPVIVSNNKTIYDYVTDGYDGFILPNNKDIWLKKIALLYSDSDLYQCISQREIDTFKTKFTDKVFGQNIAKLLK</sequence>
<dbReference type="EMBL" id="NPJF01000009">
    <property type="protein sequence ID" value="OYP57136.1"/>
    <property type="molecule type" value="Genomic_DNA"/>
</dbReference>
<evidence type="ECO:0000313" key="2">
    <source>
        <dbReference type="EMBL" id="OYP57136.1"/>
    </source>
</evidence>
<protein>
    <recommendedName>
        <fullName evidence="4">Glycosyltransferase</fullName>
    </recommendedName>
</protein>
<comment type="caution">
    <text evidence="2">The sequence shown here is derived from an EMBL/GenBank/DDBJ whole genome shotgun (WGS) entry which is preliminary data.</text>
</comment>
<keyword evidence="1" id="KW-0472">Membrane</keyword>
<keyword evidence="1" id="KW-1133">Transmembrane helix</keyword>
<gene>
    <name evidence="2" type="ORF">CIK91_00860</name>
</gene>
<reference evidence="2 3" key="1">
    <citation type="submission" date="2017-08" db="EMBL/GenBank/DDBJ databases">
        <title>Comparative genomics of non-oral Prevotella species.</title>
        <authorList>
            <person name="Accetto T."/>
            <person name="Nograsek B."/>
            <person name="Avgustin G."/>
        </authorList>
    </citation>
    <scope>NUCLEOTIDE SEQUENCE [LARGE SCALE GENOMIC DNA]</scope>
    <source>
        <strain evidence="2 3">TC1-1</strain>
    </source>
</reference>
<evidence type="ECO:0000256" key="1">
    <source>
        <dbReference type="SAM" id="Phobius"/>
    </source>
</evidence>
<accession>A0ABX4EKD0</accession>
<dbReference type="SUPFAM" id="SSF53756">
    <property type="entry name" value="UDP-Glycosyltransferase/glycogen phosphorylase"/>
    <property type="match status" value="1"/>
</dbReference>
<proteinExistence type="predicted"/>
<feature type="transmembrane region" description="Helical" evidence="1">
    <location>
        <begin position="59"/>
        <end position="80"/>
    </location>
</feature>
<keyword evidence="3" id="KW-1185">Reference proteome</keyword>
<dbReference type="Pfam" id="PF13692">
    <property type="entry name" value="Glyco_trans_1_4"/>
    <property type="match status" value="1"/>
</dbReference>
<dbReference type="RefSeq" id="WP_094447951.1">
    <property type="nucleotide sequence ID" value="NZ_CP091802.1"/>
</dbReference>
<dbReference type="Proteomes" id="UP000216189">
    <property type="component" value="Unassembled WGS sequence"/>
</dbReference>
<evidence type="ECO:0008006" key="4">
    <source>
        <dbReference type="Google" id="ProtNLM"/>
    </source>
</evidence>
<dbReference type="Gene3D" id="3.40.50.2000">
    <property type="entry name" value="Glycogen Phosphorylase B"/>
    <property type="match status" value="1"/>
</dbReference>
<keyword evidence="1" id="KW-0812">Transmembrane</keyword>
<organism evidence="2 3">
    <name type="scientific">Segatella bryantii</name>
    <name type="common">Prevotella bryantii</name>
    <dbReference type="NCBI Taxonomy" id="77095"/>
    <lineage>
        <taxon>Bacteria</taxon>
        <taxon>Pseudomonadati</taxon>
        <taxon>Bacteroidota</taxon>
        <taxon>Bacteroidia</taxon>
        <taxon>Bacteroidales</taxon>
        <taxon>Prevotellaceae</taxon>
        <taxon>Segatella</taxon>
    </lineage>
</organism>